<keyword evidence="2" id="KW-0596">Phosphopantetheine</keyword>
<dbReference type="GO" id="GO:0044550">
    <property type="term" value="P:secondary metabolite biosynthetic process"/>
    <property type="evidence" value="ECO:0007669"/>
    <property type="project" value="TreeGrafter"/>
</dbReference>
<reference evidence="6" key="1">
    <citation type="submission" date="2021-01" db="EMBL/GenBank/DDBJ databases">
        <title>Whole genome shotgun sequence of Sinosporangium siamense NBRC 109515.</title>
        <authorList>
            <person name="Komaki H."/>
            <person name="Tamura T."/>
        </authorList>
    </citation>
    <scope>NUCLEOTIDE SEQUENCE</scope>
    <source>
        <strain evidence="6">NBRC 109515</strain>
    </source>
</reference>
<dbReference type="InterPro" id="IPR045851">
    <property type="entry name" value="AMP-bd_C_sf"/>
</dbReference>
<dbReference type="SUPFAM" id="SSF56801">
    <property type="entry name" value="Acetyl-CoA synthetase-like"/>
    <property type="match status" value="1"/>
</dbReference>
<dbReference type="Pfam" id="PF00501">
    <property type="entry name" value="AMP-binding"/>
    <property type="match status" value="1"/>
</dbReference>
<dbReference type="CDD" id="cd05930">
    <property type="entry name" value="A_NRPS"/>
    <property type="match status" value="1"/>
</dbReference>
<evidence type="ECO:0000256" key="1">
    <source>
        <dbReference type="ARBA" id="ARBA00001957"/>
    </source>
</evidence>
<accession>A0A919RRL0</accession>
<dbReference type="Gene3D" id="3.30.559.30">
    <property type="entry name" value="Nonribosomal peptide synthetase, condensation domain"/>
    <property type="match status" value="1"/>
</dbReference>
<evidence type="ECO:0000313" key="7">
    <source>
        <dbReference type="Proteomes" id="UP000606172"/>
    </source>
</evidence>
<gene>
    <name evidence="6" type="ORF">Ssi02_72000</name>
</gene>
<comment type="cofactor">
    <cofactor evidence="1">
        <name>pantetheine 4'-phosphate</name>
        <dbReference type="ChEBI" id="CHEBI:47942"/>
    </cofactor>
</comment>
<dbReference type="PROSITE" id="PS00455">
    <property type="entry name" value="AMP_BINDING"/>
    <property type="match status" value="1"/>
</dbReference>
<dbReference type="Pfam" id="PF00550">
    <property type="entry name" value="PP-binding"/>
    <property type="match status" value="1"/>
</dbReference>
<evidence type="ECO:0000256" key="2">
    <source>
        <dbReference type="ARBA" id="ARBA00022450"/>
    </source>
</evidence>
<protein>
    <submittedName>
        <fullName evidence="6">Non-ribosomal peptide synthetase</fullName>
    </submittedName>
</protein>
<comment type="caution">
    <text evidence="6">The sequence shown here is derived from an EMBL/GenBank/DDBJ whole genome shotgun (WGS) entry which is preliminary data.</text>
</comment>
<dbReference type="InterPro" id="IPR009081">
    <property type="entry name" value="PP-bd_ACP"/>
</dbReference>
<dbReference type="NCBIfam" id="TIGR01746">
    <property type="entry name" value="Thioester-redct"/>
    <property type="match status" value="1"/>
</dbReference>
<dbReference type="RefSeq" id="WP_204032227.1">
    <property type="nucleotide sequence ID" value="NZ_BOOW01000053.1"/>
</dbReference>
<dbReference type="Pfam" id="PF13193">
    <property type="entry name" value="AMP-binding_C"/>
    <property type="match status" value="1"/>
</dbReference>
<dbReference type="InterPro" id="IPR001242">
    <property type="entry name" value="Condensation_dom"/>
</dbReference>
<dbReference type="GO" id="GO:0016874">
    <property type="term" value="F:ligase activity"/>
    <property type="evidence" value="ECO:0007669"/>
    <property type="project" value="UniProtKB-KW"/>
</dbReference>
<dbReference type="InterPro" id="IPR000873">
    <property type="entry name" value="AMP-dep_synth/lig_dom"/>
</dbReference>
<dbReference type="InterPro" id="IPR036291">
    <property type="entry name" value="NAD(P)-bd_dom_sf"/>
</dbReference>
<dbReference type="Gene3D" id="3.40.50.980">
    <property type="match status" value="2"/>
</dbReference>
<evidence type="ECO:0000256" key="3">
    <source>
        <dbReference type="ARBA" id="ARBA00022553"/>
    </source>
</evidence>
<dbReference type="InterPro" id="IPR013120">
    <property type="entry name" value="FAR_NAD-bd"/>
</dbReference>
<dbReference type="GO" id="GO:0031177">
    <property type="term" value="F:phosphopantetheine binding"/>
    <property type="evidence" value="ECO:0007669"/>
    <property type="project" value="InterPro"/>
</dbReference>
<dbReference type="SUPFAM" id="SSF47336">
    <property type="entry name" value="ACP-like"/>
    <property type="match status" value="1"/>
</dbReference>
<dbReference type="InterPro" id="IPR010080">
    <property type="entry name" value="Thioester_reductase-like_dom"/>
</dbReference>
<keyword evidence="7" id="KW-1185">Reference proteome</keyword>
<dbReference type="Gene3D" id="3.30.559.10">
    <property type="entry name" value="Chloramphenicol acetyltransferase-like domain"/>
    <property type="match status" value="1"/>
</dbReference>
<dbReference type="Gene3D" id="2.30.38.10">
    <property type="entry name" value="Luciferase, Domain 3"/>
    <property type="match status" value="1"/>
</dbReference>
<dbReference type="GO" id="GO:0043041">
    <property type="term" value="P:amino acid activation for nonribosomal peptide biosynthetic process"/>
    <property type="evidence" value="ECO:0007669"/>
    <property type="project" value="TreeGrafter"/>
</dbReference>
<evidence type="ECO:0000259" key="5">
    <source>
        <dbReference type="PROSITE" id="PS50075"/>
    </source>
</evidence>
<dbReference type="Gene3D" id="1.10.1200.10">
    <property type="entry name" value="ACP-like"/>
    <property type="match status" value="1"/>
</dbReference>
<dbReference type="InterPro" id="IPR020806">
    <property type="entry name" value="PKS_PP-bd"/>
</dbReference>
<feature type="domain" description="Carrier" evidence="5">
    <location>
        <begin position="945"/>
        <end position="1020"/>
    </location>
</feature>
<keyword evidence="3" id="KW-0597">Phosphoprotein</keyword>
<name>A0A919RRL0_9ACTN</name>
<dbReference type="Pfam" id="PF07993">
    <property type="entry name" value="NAD_binding_4"/>
    <property type="match status" value="1"/>
</dbReference>
<dbReference type="PANTHER" id="PTHR45527:SF1">
    <property type="entry name" value="FATTY ACID SYNTHASE"/>
    <property type="match status" value="1"/>
</dbReference>
<proteinExistence type="predicted"/>
<dbReference type="PIRSF" id="PIRSF001617">
    <property type="entry name" value="Alpha-AR"/>
    <property type="match status" value="1"/>
</dbReference>
<dbReference type="FunFam" id="3.40.50.980:FF:000001">
    <property type="entry name" value="Non-ribosomal peptide synthetase"/>
    <property type="match status" value="1"/>
</dbReference>
<dbReference type="NCBIfam" id="TIGR01733">
    <property type="entry name" value="AA-adenyl-dom"/>
    <property type="match status" value="1"/>
</dbReference>
<dbReference type="Gene3D" id="3.40.50.720">
    <property type="entry name" value="NAD(P)-binding Rossmann-like Domain"/>
    <property type="match status" value="1"/>
</dbReference>
<dbReference type="Proteomes" id="UP000606172">
    <property type="component" value="Unassembled WGS sequence"/>
</dbReference>
<dbReference type="Pfam" id="PF00668">
    <property type="entry name" value="Condensation"/>
    <property type="match status" value="1"/>
</dbReference>
<dbReference type="GO" id="GO:0005737">
    <property type="term" value="C:cytoplasm"/>
    <property type="evidence" value="ECO:0007669"/>
    <property type="project" value="TreeGrafter"/>
</dbReference>
<dbReference type="InterPro" id="IPR023213">
    <property type="entry name" value="CAT-like_dom_sf"/>
</dbReference>
<dbReference type="InterPro" id="IPR036736">
    <property type="entry name" value="ACP-like_sf"/>
</dbReference>
<dbReference type="EMBL" id="BOOW01000053">
    <property type="protein sequence ID" value="GII96969.1"/>
    <property type="molecule type" value="Genomic_DNA"/>
</dbReference>
<dbReference type="PANTHER" id="PTHR45527">
    <property type="entry name" value="NONRIBOSOMAL PEPTIDE SYNTHETASE"/>
    <property type="match status" value="1"/>
</dbReference>
<dbReference type="Gene3D" id="3.30.300.30">
    <property type="match status" value="1"/>
</dbReference>
<dbReference type="InterPro" id="IPR025110">
    <property type="entry name" value="AMP-bd_C"/>
</dbReference>
<evidence type="ECO:0000313" key="6">
    <source>
        <dbReference type="EMBL" id="GII96969.1"/>
    </source>
</evidence>
<sequence>MIPLTPAQHRLWFLEQAGTGGATYLTWHAYRLTGPLSAAALEHGLRTVVARHDALRTAVVDTEGEPASIVHDPGAIDVPLEIHEAADLDRARELAGRIVSAPFDLARAPLFRSALIRLAPRDHVLVLCAHHIVCDGPSMATVAGDLLACYAARRREREPDLPDPGEPFAAYAAAGPASAREDDDRAYWKEHLTGAPELVGLPADRPRTPAAERRGAELKVRLTPELAHAVRTAARRERCTLFMVLLTAVKILLARESGQQDVVVGSPVAARTEGFESTVGMFVNTLALRTDLTGNPAIREALRRVRRTTLGGLGHHLFPFDRVVEMTAPQRGLGVNPVFQVMVVVDSEDPGLGRRTPELTVEPFAAAPLPARFDLTVLAVDGAEFSLHLHYDADLFDEVSAARYADHLVRILTAMAEDVETPLWDIPLLSDTERRTIVGTGGDRLTDGPPVCELVALRSAENPLAPAVISESGTLTYGELDRRANRLAHRLRALDLPPETPVAVLFPTSAEAVIALLGVLKAGCAYVPLDPAHPPDRLAAMLGQATPPALVTTEGADPGGYPGRVLVLDKEEDARPPDAAVAPDHLAYVVFTSGSTGRPKGVMVPHATVAALTRSFQAAHRCFAPGERVLMLPPLTFDASVGDLFPALTGGAALVLHPDPASLNGAELVSFCTRHGVTAVDAPVALWRHWTAGLHTVPEDWPVRELMVGGESVPLAVVRDWARITGGRIPLYNHYGPTEATVCATVHRTVDGAEAGNATQLPIGLPLPHVRAYVVDLDGGLAPIGVPGELYLGGGCVARGYLGDAVQTAASFVPDPFSGEPGARMYRTGDRARYLSDGTLAFLGRSDRQVKIRGHRIELGEIEAAVMRHPAVREAVAVAHGDRLACYLVGPGGEPGDLRVFLRRRLPEHMIPAVFAPLDRVPLTAHGKVDERALPPVGTTRSFTAPVGAVETTLAEIWAETLGVEGVGRHDNFFALGGHSLVAAPLLARVARTFGVSLPVRHLFETPDLAGLAASISSGRPAATTVDLHAEAALPSTFSPSVHRSWKITDATVLLTGATGFLGAHLLAGLLNRGAKKVVCLIRAQDPETGRERLRAALARYGLPHDDLVGRVTALPGDLSVPGLGLSSADLDALRPDVICHNGGTVNFLHPYDRLRPANVGGTREILTLAARRPSIPVHLVSSLGVFLGTAYQGRPVAESDAPDDPRGLDGGYDQSKWVADRLVRLAREHGLAVSVHRPARIAGDSRTGRGNPGDYFTRLLTTFRQIGMVPDLPFHEDLSPVDHVAAAIAHLVSDPESTGRDYHYFNDAMVSYEQIAAAMSARGMDVDLVPWPAWRGTVLKRLGEVAIAPFAANLPEETPQWPRPHFDCRRTAGTLAAAGIAPPPSAHILLDRYLEQLT</sequence>
<dbReference type="PROSITE" id="PS50075">
    <property type="entry name" value="CARRIER"/>
    <property type="match status" value="1"/>
</dbReference>
<keyword evidence="4" id="KW-0436">Ligase</keyword>
<dbReference type="GO" id="GO:0008610">
    <property type="term" value="P:lipid biosynthetic process"/>
    <property type="evidence" value="ECO:0007669"/>
    <property type="project" value="UniProtKB-ARBA"/>
</dbReference>
<evidence type="ECO:0000256" key="4">
    <source>
        <dbReference type="ARBA" id="ARBA00022598"/>
    </source>
</evidence>
<organism evidence="6 7">
    <name type="scientific">Sinosporangium siamense</name>
    <dbReference type="NCBI Taxonomy" id="1367973"/>
    <lineage>
        <taxon>Bacteria</taxon>
        <taxon>Bacillati</taxon>
        <taxon>Actinomycetota</taxon>
        <taxon>Actinomycetes</taxon>
        <taxon>Streptosporangiales</taxon>
        <taxon>Streptosporangiaceae</taxon>
        <taxon>Sinosporangium</taxon>
    </lineage>
</organism>
<dbReference type="FunFam" id="1.10.1200.10:FF:000005">
    <property type="entry name" value="Nonribosomal peptide synthetase 1"/>
    <property type="match status" value="1"/>
</dbReference>
<dbReference type="CDD" id="cd05235">
    <property type="entry name" value="SDR_e1"/>
    <property type="match status" value="1"/>
</dbReference>
<dbReference type="CDD" id="cd19531">
    <property type="entry name" value="LCL_NRPS-like"/>
    <property type="match status" value="1"/>
</dbReference>
<dbReference type="SUPFAM" id="SSF51735">
    <property type="entry name" value="NAD(P)-binding Rossmann-fold domains"/>
    <property type="match status" value="1"/>
</dbReference>
<dbReference type="SUPFAM" id="SSF52777">
    <property type="entry name" value="CoA-dependent acyltransferases"/>
    <property type="match status" value="2"/>
</dbReference>
<dbReference type="SMART" id="SM00823">
    <property type="entry name" value="PKS_PP"/>
    <property type="match status" value="1"/>
</dbReference>
<dbReference type="InterPro" id="IPR020845">
    <property type="entry name" value="AMP-binding_CS"/>
</dbReference>
<dbReference type="InterPro" id="IPR010071">
    <property type="entry name" value="AA_adenyl_dom"/>
</dbReference>